<accession>A0A1G2LTA2</accession>
<evidence type="ECO:0000256" key="1">
    <source>
        <dbReference type="SAM" id="MobiDB-lite"/>
    </source>
</evidence>
<feature type="compositionally biased region" description="Low complexity" evidence="1">
    <location>
        <begin position="586"/>
        <end position="597"/>
    </location>
</feature>
<dbReference type="Pfam" id="PF23477">
    <property type="entry name" value="zf_Tbcl_2"/>
    <property type="match status" value="1"/>
</dbReference>
<dbReference type="Gene3D" id="3.40.50.300">
    <property type="entry name" value="P-loop containing nucleotide triphosphate hydrolases"/>
    <property type="match status" value="2"/>
</dbReference>
<proteinExistence type="predicted"/>
<dbReference type="Proteomes" id="UP000178302">
    <property type="component" value="Unassembled WGS sequence"/>
</dbReference>
<name>A0A1G2LTA2_9BACT</name>
<dbReference type="PANTHER" id="PTHR30121:SF11">
    <property type="entry name" value="AAA+ ATPASE DOMAIN-CONTAINING PROTEIN"/>
    <property type="match status" value="1"/>
</dbReference>
<feature type="domain" description="CxxC-x17-CxxC" evidence="3">
    <location>
        <begin position="456"/>
        <end position="484"/>
    </location>
</feature>
<evidence type="ECO:0000313" key="4">
    <source>
        <dbReference type="EMBL" id="OHA14079.1"/>
    </source>
</evidence>
<protein>
    <submittedName>
        <fullName evidence="4">Uncharacterized protein</fullName>
    </submittedName>
</protein>
<feature type="compositionally biased region" description="Polar residues" evidence="1">
    <location>
        <begin position="527"/>
        <end position="536"/>
    </location>
</feature>
<reference evidence="4 5" key="1">
    <citation type="journal article" date="2016" name="Nat. Commun.">
        <title>Thousands of microbial genomes shed light on interconnected biogeochemical processes in an aquifer system.</title>
        <authorList>
            <person name="Anantharaman K."/>
            <person name="Brown C.T."/>
            <person name="Hug L.A."/>
            <person name="Sharon I."/>
            <person name="Castelle C.J."/>
            <person name="Probst A.J."/>
            <person name="Thomas B.C."/>
            <person name="Singh A."/>
            <person name="Wilkins M.J."/>
            <person name="Karaoz U."/>
            <person name="Brodie E.L."/>
            <person name="Williams K.H."/>
            <person name="Hubbard S.S."/>
            <person name="Banfield J.F."/>
        </authorList>
    </citation>
    <scope>NUCLEOTIDE SEQUENCE [LARGE SCALE GENOMIC DNA]</scope>
</reference>
<dbReference type="Pfam" id="PF10412">
    <property type="entry name" value="TrwB_AAD_bind"/>
    <property type="match status" value="1"/>
</dbReference>
<evidence type="ECO:0000259" key="3">
    <source>
        <dbReference type="Pfam" id="PF23477"/>
    </source>
</evidence>
<evidence type="ECO:0000313" key="5">
    <source>
        <dbReference type="Proteomes" id="UP000178302"/>
    </source>
</evidence>
<gene>
    <name evidence="4" type="ORF">A2909_02670</name>
</gene>
<dbReference type="InterPro" id="IPR019476">
    <property type="entry name" value="T4SS_TraD_DNA-bd"/>
</dbReference>
<feature type="region of interest" description="Disordered" evidence="1">
    <location>
        <begin position="492"/>
        <end position="537"/>
    </location>
</feature>
<feature type="domain" description="Type IV secretion system coupling protein TraD DNA-binding" evidence="2">
    <location>
        <begin position="26"/>
        <end position="346"/>
    </location>
</feature>
<feature type="compositionally biased region" description="Basic and acidic residues" evidence="1">
    <location>
        <begin position="566"/>
        <end position="585"/>
    </location>
</feature>
<sequence>MLEENNNITYFAETNFRNERRRFGIKKEDRRKHMYIVGRTGTGKTTLLENMAIQDIQNGNGVGIVDPHGDFAEKMLDFVPEHRIKDVVYFNPSDTNWPIGFNVMENVNAEQRHLVATGLLGIFKKIWPDVWSARMEYLLSNAIFALLEYPDATLLAVNRMFSDKDFRNDVVSKITDDVVKAFWEQEFAKYTDRFMQEATPAIQNKVGQFISNPLIRNIIGQTKSAFNIRQIMDEKKIFIINLSKGKIGEENSNLIGAMLITKIYLAAMGRVDLPDEEERTDFYLYVDEFQNFATDAFASILSEARKYRLNLVIAHQYIGQLITDLSTKVRDAVFGNVGSLVTFRVGAGDAEFLEKEFTPEFNIQDLVNLAVAEVYLRLMIDGVPSSPFSAITLSPTKKPIESFREKIIQYSREQYATKKEEVAEKISLWHVPLEKKEKKENEKTDFIEKDSARQPLYKARCKICDKLTYVPFEPEEGRSVYCKEHRESAAAKKPAREFFAPPKQVRQDTASRYPASSLRDGGFVQRPQVSQNNPPISLNELKDKIVPERRGFRRITPDLNELRKTLEESLADDKQETDEKSEDNKNNVNQSNNNSKKGILNPGENIKFG</sequence>
<evidence type="ECO:0000259" key="2">
    <source>
        <dbReference type="Pfam" id="PF10412"/>
    </source>
</evidence>
<organism evidence="4 5">
    <name type="scientific">Candidatus Tagabacteria bacterium RIFCSPLOWO2_01_FULL_39_11</name>
    <dbReference type="NCBI Taxonomy" id="1802295"/>
    <lineage>
        <taxon>Bacteria</taxon>
        <taxon>Candidatus Tagaibacteriota</taxon>
    </lineage>
</organism>
<comment type="caution">
    <text evidence="4">The sequence shown here is derived from an EMBL/GenBank/DDBJ whole genome shotgun (WGS) entry which is preliminary data.</text>
</comment>
<dbReference type="EMBL" id="MHQZ01000017">
    <property type="protein sequence ID" value="OHA14079.1"/>
    <property type="molecule type" value="Genomic_DNA"/>
</dbReference>
<dbReference type="SUPFAM" id="SSF52540">
    <property type="entry name" value="P-loop containing nucleoside triphosphate hydrolases"/>
    <property type="match status" value="1"/>
</dbReference>
<dbReference type="InterPro" id="IPR051162">
    <property type="entry name" value="T4SS_component"/>
</dbReference>
<dbReference type="CDD" id="cd01127">
    <property type="entry name" value="TrwB_TraG_TraD_VirD4"/>
    <property type="match status" value="1"/>
</dbReference>
<dbReference type="PANTHER" id="PTHR30121">
    <property type="entry name" value="UNCHARACTERIZED PROTEIN YJGR-RELATED"/>
    <property type="match status" value="1"/>
</dbReference>
<dbReference type="InterPro" id="IPR027417">
    <property type="entry name" value="P-loop_NTPase"/>
</dbReference>
<dbReference type="InterPro" id="IPR026363">
    <property type="entry name" value="CxxC-x17-CxxC_dom"/>
</dbReference>
<feature type="region of interest" description="Disordered" evidence="1">
    <location>
        <begin position="566"/>
        <end position="609"/>
    </location>
</feature>
<dbReference type="AlphaFoldDB" id="A0A1G2LTA2"/>